<dbReference type="RefSeq" id="WP_184809602.1">
    <property type="nucleotide sequence ID" value="NZ_JACHJQ010000002.1"/>
</dbReference>
<protein>
    <submittedName>
        <fullName evidence="4">Transglutaminase-like putative cysteine protease</fullName>
    </submittedName>
</protein>
<evidence type="ECO:0000256" key="1">
    <source>
        <dbReference type="SAM" id="MobiDB-lite"/>
    </source>
</evidence>
<evidence type="ECO:0000256" key="2">
    <source>
        <dbReference type="SAM" id="Phobius"/>
    </source>
</evidence>
<proteinExistence type="predicted"/>
<feature type="transmembrane region" description="Helical" evidence="2">
    <location>
        <begin position="175"/>
        <end position="194"/>
    </location>
</feature>
<feature type="transmembrane region" description="Helical" evidence="2">
    <location>
        <begin position="20"/>
        <end position="44"/>
    </location>
</feature>
<keyword evidence="4" id="KW-0645">Protease</keyword>
<dbReference type="InterPro" id="IPR038765">
    <property type="entry name" value="Papain-like_cys_pep_sf"/>
</dbReference>
<accession>A0A7W7Q1Q4</accession>
<reference evidence="4 5" key="1">
    <citation type="submission" date="2020-08" db="EMBL/GenBank/DDBJ databases">
        <title>Genomic Encyclopedia of Type Strains, Phase III (KMG-III): the genomes of soil and plant-associated and newly described type strains.</title>
        <authorList>
            <person name="Whitman W."/>
        </authorList>
    </citation>
    <scope>NUCLEOTIDE SEQUENCE [LARGE SCALE GENOMIC DNA]</scope>
    <source>
        <strain evidence="4 5">CECT 8960</strain>
    </source>
</reference>
<keyword evidence="4" id="KW-0378">Hydrolase</keyword>
<sequence>MTVRVGWSAAVLVAGAVQLAAGWAGALAVLVFVAAVAVTYAIVLGAGVLRVPAGITVLVVLTVSVVGAHYVAPAAGPLDAVLDSVPRLLTAPRPAPATPELLVPGVLLVVAVALVSALTVAARALVVPAAGGAVLYVAAALLTAGQADPHGFGALALLAVIAVGWVVVDRPAALSAALVVGLAAFAVVATLLPARAPFEPRTLVTPPVTDLPVASPLPQLASWAARGDTELFRVRGPATPTRLVALADYTGATWRASSLYSPLGTVAPPRLPDGARRTETQVEVTIGDLAVPWLPTTGRPATTSVSAAVVDPDSGSMVLPSWPRKGFTYTVSSTVDAPEDADLLAAGVPDAAAARRYLALPGLPYSLAEYARRTVADARTPFEKAVAIEEVVRAGRTPEADAPVGSSYARLETFLFGAPGSPGAGEGTAEQFASAYAVLARAVGLPTRLVVGFRPVPPGAGGVAVVRASDATAWPEVYFAGWGWVPFDPVSGTDDGPGSASRRAVINRLATPTPTPSTPDTTGPPLPAPPTPEPAAAAAGSAARPWYLLVAGVPVLVVAVLGMLRAGRRLRLRRAGATGAWAYVLDSLLLAGRSPARHRPAPEIAADLAIPGAVGVAALADRAAFAPSPVPSGGTAWPLARQVRAELRRRVPWYRRVFWAVDPRVLWRR</sequence>
<dbReference type="GO" id="GO:0006508">
    <property type="term" value="P:proteolysis"/>
    <property type="evidence" value="ECO:0007669"/>
    <property type="project" value="UniProtKB-KW"/>
</dbReference>
<organism evidence="4 5">
    <name type="scientific">Actinophytocola algeriensis</name>
    <dbReference type="NCBI Taxonomy" id="1768010"/>
    <lineage>
        <taxon>Bacteria</taxon>
        <taxon>Bacillati</taxon>
        <taxon>Actinomycetota</taxon>
        <taxon>Actinomycetes</taxon>
        <taxon>Pseudonocardiales</taxon>
        <taxon>Pseudonocardiaceae</taxon>
    </lineage>
</organism>
<dbReference type="PANTHER" id="PTHR42736:SF1">
    <property type="entry name" value="PROTEIN-GLUTAMINE GAMMA-GLUTAMYLTRANSFERASE"/>
    <property type="match status" value="1"/>
</dbReference>
<feature type="region of interest" description="Disordered" evidence="1">
    <location>
        <begin position="509"/>
        <end position="537"/>
    </location>
</feature>
<feature type="transmembrane region" description="Helical" evidence="2">
    <location>
        <begin position="125"/>
        <end position="144"/>
    </location>
</feature>
<dbReference type="Pfam" id="PF01841">
    <property type="entry name" value="Transglut_core"/>
    <property type="match status" value="1"/>
</dbReference>
<feature type="transmembrane region" description="Helical" evidence="2">
    <location>
        <begin position="51"/>
        <end position="72"/>
    </location>
</feature>
<dbReference type="EMBL" id="JACHJQ010000002">
    <property type="protein sequence ID" value="MBB4905346.1"/>
    <property type="molecule type" value="Genomic_DNA"/>
</dbReference>
<name>A0A7W7Q1Q4_9PSEU</name>
<evidence type="ECO:0000259" key="3">
    <source>
        <dbReference type="SMART" id="SM00460"/>
    </source>
</evidence>
<feature type="domain" description="Transglutaminase-like" evidence="3">
    <location>
        <begin position="421"/>
        <end position="491"/>
    </location>
</feature>
<dbReference type="Gene3D" id="3.10.620.30">
    <property type="match status" value="1"/>
</dbReference>
<dbReference type="SUPFAM" id="SSF54001">
    <property type="entry name" value="Cysteine proteinases"/>
    <property type="match status" value="1"/>
</dbReference>
<dbReference type="SMART" id="SM00460">
    <property type="entry name" value="TGc"/>
    <property type="match status" value="1"/>
</dbReference>
<keyword evidence="5" id="KW-1185">Reference proteome</keyword>
<keyword evidence="2" id="KW-0472">Membrane</keyword>
<feature type="compositionally biased region" description="Pro residues" evidence="1">
    <location>
        <begin position="513"/>
        <end position="533"/>
    </location>
</feature>
<comment type="caution">
    <text evidence="4">The sequence shown here is derived from an EMBL/GenBank/DDBJ whole genome shotgun (WGS) entry which is preliminary data.</text>
</comment>
<dbReference type="InterPro" id="IPR052901">
    <property type="entry name" value="Bact_TGase-like"/>
</dbReference>
<dbReference type="InterPro" id="IPR021878">
    <property type="entry name" value="TgpA_N"/>
</dbReference>
<dbReference type="GO" id="GO:0008233">
    <property type="term" value="F:peptidase activity"/>
    <property type="evidence" value="ECO:0007669"/>
    <property type="project" value="UniProtKB-KW"/>
</dbReference>
<evidence type="ECO:0000313" key="5">
    <source>
        <dbReference type="Proteomes" id="UP000520767"/>
    </source>
</evidence>
<dbReference type="Pfam" id="PF11992">
    <property type="entry name" value="TgpA_N"/>
    <property type="match status" value="1"/>
</dbReference>
<feature type="transmembrane region" description="Helical" evidence="2">
    <location>
        <begin position="546"/>
        <end position="564"/>
    </location>
</feature>
<gene>
    <name evidence="4" type="ORF">FHR82_001563</name>
</gene>
<dbReference type="AlphaFoldDB" id="A0A7W7Q1Q4"/>
<dbReference type="PANTHER" id="PTHR42736">
    <property type="entry name" value="PROTEIN-GLUTAMINE GAMMA-GLUTAMYLTRANSFERASE"/>
    <property type="match status" value="1"/>
</dbReference>
<keyword evidence="2" id="KW-0812">Transmembrane</keyword>
<keyword evidence="2" id="KW-1133">Transmembrane helix</keyword>
<dbReference type="InterPro" id="IPR002931">
    <property type="entry name" value="Transglutaminase-like"/>
</dbReference>
<dbReference type="Proteomes" id="UP000520767">
    <property type="component" value="Unassembled WGS sequence"/>
</dbReference>
<feature type="transmembrane region" description="Helical" evidence="2">
    <location>
        <begin position="150"/>
        <end position="168"/>
    </location>
</feature>
<evidence type="ECO:0000313" key="4">
    <source>
        <dbReference type="EMBL" id="MBB4905346.1"/>
    </source>
</evidence>
<feature type="transmembrane region" description="Helical" evidence="2">
    <location>
        <begin position="101"/>
        <end position="118"/>
    </location>
</feature>